<dbReference type="GO" id="GO:1990913">
    <property type="term" value="C:sperm head plasma membrane"/>
    <property type="evidence" value="ECO:0007669"/>
    <property type="project" value="TreeGrafter"/>
</dbReference>
<keyword evidence="8" id="KW-0378">Hydrolase</keyword>
<keyword evidence="4" id="KW-0964">Secreted</keyword>
<feature type="binding site" evidence="16">
    <location>
        <position position="339"/>
    </location>
    <ligand>
        <name>Zn(2+)</name>
        <dbReference type="ChEBI" id="CHEBI:29105"/>
        <note>catalytic</note>
    </ligand>
</feature>
<keyword evidence="12 15" id="KW-1015">Disulfide bond</keyword>
<feature type="binding site" evidence="16">
    <location>
        <position position="335"/>
    </location>
    <ligand>
        <name>Zn(2+)</name>
        <dbReference type="ChEBI" id="CHEBI:29105"/>
        <note>catalytic</note>
    </ligand>
</feature>
<evidence type="ECO:0000313" key="22">
    <source>
        <dbReference type="EMBL" id="CAI5763859.1"/>
    </source>
</evidence>
<dbReference type="InterPro" id="IPR018358">
    <property type="entry name" value="Disintegrin_CS"/>
</dbReference>
<dbReference type="InterPro" id="IPR002870">
    <property type="entry name" value="Peptidase_M12B_N"/>
</dbReference>
<dbReference type="Pfam" id="PF01562">
    <property type="entry name" value="Pep_M12B_propep"/>
    <property type="match status" value="1"/>
</dbReference>
<accession>A0AA35JRR5</accession>
<evidence type="ECO:0000256" key="14">
    <source>
        <dbReference type="PROSITE-ProRule" id="PRU00068"/>
    </source>
</evidence>
<dbReference type="GO" id="GO:0008584">
    <property type="term" value="P:male gonad development"/>
    <property type="evidence" value="ECO:0007669"/>
    <property type="project" value="TreeGrafter"/>
</dbReference>
<dbReference type="GO" id="GO:0090729">
    <property type="term" value="F:toxin activity"/>
    <property type="evidence" value="ECO:0007669"/>
    <property type="project" value="UniProtKB-KW"/>
</dbReference>
<evidence type="ECO:0000256" key="17">
    <source>
        <dbReference type="SAM" id="Phobius"/>
    </source>
</evidence>
<dbReference type="Pfam" id="PF08516">
    <property type="entry name" value="ADAM_CR"/>
    <property type="match status" value="1"/>
</dbReference>
<dbReference type="PROSITE" id="PS01186">
    <property type="entry name" value="EGF_2"/>
    <property type="match status" value="1"/>
</dbReference>
<dbReference type="PANTHER" id="PTHR11905:SF251">
    <property type="entry name" value="MEDIATOR COMPLEX SUBUNIT 6"/>
    <property type="match status" value="1"/>
</dbReference>
<evidence type="ECO:0000256" key="16">
    <source>
        <dbReference type="PROSITE-ProRule" id="PRU00276"/>
    </source>
</evidence>
<evidence type="ECO:0000256" key="6">
    <source>
        <dbReference type="ARBA" id="ARBA00022692"/>
    </source>
</evidence>
<keyword evidence="6 17" id="KW-0812">Transmembrane</keyword>
<dbReference type="InterPro" id="IPR024079">
    <property type="entry name" value="MetalloPept_cat_dom_sf"/>
</dbReference>
<dbReference type="Pfam" id="PF00200">
    <property type="entry name" value="Disintegrin"/>
    <property type="match status" value="1"/>
</dbReference>
<evidence type="ECO:0000256" key="12">
    <source>
        <dbReference type="ARBA" id="ARBA00023157"/>
    </source>
</evidence>
<proteinExistence type="predicted"/>
<evidence type="ECO:0000256" key="7">
    <source>
        <dbReference type="ARBA" id="ARBA00022723"/>
    </source>
</evidence>
<reference evidence="22" key="1">
    <citation type="submission" date="2022-12" db="EMBL/GenBank/DDBJ databases">
        <authorList>
            <person name="Alioto T."/>
            <person name="Alioto T."/>
            <person name="Gomez Garrido J."/>
        </authorList>
    </citation>
    <scope>NUCLEOTIDE SEQUENCE</scope>
</reference>
<feature type="active site" evidence="16">
    <location>
        <position position="336"/>
    </location>
</feature>
<dbReference type="PROSITE" id="PS00427">
    <property type="entry name" value="DISINTEGRIN_1"/>
    <property type="match status" value="1"/>
</dbReference>
<feature type="domain" description="EGF-like" evidence="19">
    <location>
        <begin position="622"/>
        <end position="655"/>
    </location>
</feature>
<comment type="cofactor">
    <cofactor evidence="1">
        <name>Zn(2+)</name>
        <dbReference type="ChEBI" id="CHEBI:29105"/>
    </cofactor>
</comment>
<evidence type="ECO:0000256" key="11">
    <source>
        <dbReference type="ARBA" id="ARBA00023136"/>
    </source>
</evidence>
<keyword evidence="13" id="KW-1199">Hemostasis impairing toxin</keyword>
<dbReference type="InterPro" id="IPR001590">
    <property type="entry name" value="Peptidase_M12B"/>
</dbReference>
<dbReference type="Pfam" id="PF01421">
    <property type="entry name" value="Reprolysin"/>
    <property type="match status" value="1"/>
</dbReference>
<feature type="transmembrane region" description="Helical" evidence="17">
    <location>
        <begin position="673"/>
        <end position="693"/>
    </location>
</feature>
<dbReference type="PROSITE" id="PS50215">
    <property type="entry name" value="ADAM_MEPRO"/>
    <property type="match status" value="1"/>
</dbReference>
<evidence type="ECO:0000256" key="8">
    <source>
        <dbReference type="ARBA" id="ARBA00022801"/>
    </source>
</evidence>
<dbReference type="GO" id="GO:0005576">
    <property type="term" value="C:extracellular region"/>
    <property type="evidence" value="ECO:0007669"/>
    <property type="project" value="UniProtKB-SubCell"/>
</dbReference>
<dbReference type="Proteomes" id="UP001178461">
    <property type="component" value="Chromosome 1"/>
</dbReference>
<dbReference type="SUPFAM" id="SSF55486">
    <property type="entry name" value="Metalloproteases ('zincins'), catalytic domain"/>
    <property type="match status" value="1"/>
</dbReference>
<evidence type="ECO:0000256" key="1">
    <source>
        <dbReference type="ARBA" id="ARBA00001947"/>
    </source>
</evidence>
<dbReference type="GO" id="GO:0046872">
    <property type="term" value="F:metal ion binding"/>
    <property type="evidence" value="ECO:0007669"/>
    <property type="project" value="UniProtKB-KW"/>
</dbReference>
<keyword evidence="18" id="KW-0732">Signal</keyword>
<keyword evidence="23" id="KW-1185">Reference proteome</keyword>
<feature type="chain" id="PRO_5041286848" evidence="18">
    <location>
        <begin position="21"/>
        <end position="694"/>
    </location>
</feature>
<dbReference type="Gene3D" id="3.40.390.10">
    <property type="entry name" value="Collagenase (Catalytic Domain)"/>
    <property type="match status" value="1"/>
</dbReference>
<dbReference type="Gene3D" id="4.10.70.10">
    <property type="entry name" value="Disintegrin domain"/>
    <property type="match status" value="1"/>
</dbReference>
<dbReference type="EMBL" id="OX395126">
    <property type="protein sequence ID" value="CAI5763859.1"/>
    <property type="molecule type" value="Genomic_DNA"/>
</dbReference>
<dbReference type="SMART" id="SM00608">
    <property type="entry name" value="ACR"/>
    <property type="match status" value="1"/>
</dbReference>
<feature type="domain" description="Peptidase M12B" evidence="21">
    <location>
        <begin position="200"/>
        <end position="390"/>
    </location>
</feature>
<dbReference type="InterPro" id="IPR006586">
    <property type="entry name" value="ADAM_Cys-rich"/>
</dbReference>
<evidence type="ECO:0000259" key="20">
    <source>
        <dbReference type="PROSITE" id="PS50214"/>
    </source>
</evidence>
<dbReference type="InterPro" id="IPR036436">
    <property type="entry name" value="Disintegrin_dom_sf"/>
</dbReference>
<keyword evidence="5" id="KW-0800">Toxin</keyword>
<feature type="signal peptide" evidence="18">
    <location>
        <begin position="1"/>
        <end position="20"/>
    </location>
</feature>
<feature type="domain" description="Disintegrin" evidence="20">
    <location>
        <begin position="398"/>
        <end position="484"/>
    </location>
</feature>
<keyword evidence="11 17" id="KW-0472">Membrane</keyword>
<evidence type="ECO:0000256" key="15">
    <source>
        <dbReference type="PROSITE-ProRule" id="PRU00076"/>
    </source>
</evidence>
<keyword evidence="15" id="KW-0245">EGF-like domain</keyword>
<protein>
    <submittedName>
        <fullName evidence="22">And metalloproteinase domain-containing 20-like</fullName>
    </submittedName>
</protein>
<feature type="disulfide bond" evidence="16">
    <location>
        <begin position="352"/>
        <end position="357"/>
    </location>
</feature>
<feature type="binding site" evidence="16">
    <location>
        <position position="345"/>
    </location>
    <ligand>
        <name>Zn(2+)</name>
        <dbReference type="ChEBI" id="CHEBI:29105"/>
        <note>catalytic</note>
    </ligand>
</feature>
<sequence>MISNSASLLILILRNALVEAAGQTPPKGYRYASYEVTTPRKLTYGYGQQEPSDVTYLLQIEGQGHVVQLKQKRGIVPKQLPVITYSKEGDPQMDYPFIRDDCFYHGFVQGKPSSWVTLSTCSGWLRGVLHFENNTYEIEPVQVSSASQHVVYRLEEKDGAIRMRCGLTEEEQSHQLAMMQTTRNILTHSAAGEGWWGHTRYVEVAIVVEHERYVKFGRNESRIVMQVLDVLHTANALYEPFSVELSISALEIWSERNLIQVTNSINDTLRSFSRWRTASLVKHIKNDAAHLFVYKSFGSTLGLAYIGTVCSTLWASGVESYMTSSLFHISNTFAHELGHNLGMQHDGRYCTCDRHACIMAADQANADKFSNCSYKDYYKIRNSHCLLIPPDPYRMQKITSCGNKVVENGEQCDCGSKRECKSDPCCRSNCMLRSAATCAFGLCCAKCQYRPVHSVCRQNVGRCDLPEYCNGTSEWCPEDVYVQDGAPCGDGAYCYHGNCTTHNRQCRMIFGKKATAASEVCFKEMNARGDRFGNCGLRHGTYKKCNATNSLCGRIQCDNITKLPSLKQHSTIFQIPIGNRKCWGTDYHIGMEIPDIGAVRDGTPCGKRMMCINGECKSVSLLKYDCNVTKCHNRGRCNTYKHCHCDYGWAPPDCLNEGYGGSIDSGPPPPRRIGYKVGIFIGIVSILFLLLVLV</sequence>
<evidence type="ECO:0000256" key="2">
    <source>
        <dbReference type="ARBA" id="ARBA00004479"/>
    </source>
</evidence>
<comment type="subcellular location">
    <subcellularLocation>
        <location evidence="2">Membrane</location>
        <topology evidence="2">Single-pass type I membrane protein</topology>
    </subcellularLocation>
    <subcellularLocation>
        <location evidence="3">Secreted</location>
    </subcellularLocation>
</comment>
<dbReference type="GO" id="GO:0004222">
    <property type="term" value="F:metalloendopeptidase activity"/>
    <property type="evidence" value="ECO:0007669"/>
    <property type="project" value="InterPro"/>
</dbReference>
<keyword evidence="10 17" id="KW-1133">Transmembrane helix</keyword>
<evidence type="ECO:0000256" key="4">
    <source>
        <dbReference type="ARBA" id="ARBA00022525"/>
    </source>
</evidence>
<dbReference type="PANTHER" id="PTHR11905">
    <property type="entry name" value="ADAM A DISINTEGRIN AND METALLOPROTEASE DOMAIN"/>
    <property type="match status" value="1"/>
</dbReference>
<feature type="disulfide bond" evidence="15">
    <location>
        <begin position="645"/>
        <end position="654"/>
    </location>
</feature>
<evidence type="ECO:0000313" key="23">
    <source>
        <dbReference type="Proteomes" id="UP001178461"/>
    </source>
</evidence>
<dbReference type="GO" id="GO:0006508">
    <property type="term" value="P:proteolysis"/>
    <property type="evidence" value="ECO:0007669"/>
    <property type="project" value="InterPro"/>
</dbReference>
<dbReference type="SMART" id="SM00050">
    <property type="entry name" value="DISIN"/>
    <property type="match status" value="1"/>
</dbReference>
<feature type="disulfide bond" evidence="14">
    <location>
        <begin position="456"/>
        <end position="476"/>
    </location>
</feature>
<evidence type="ECO:0000256" key="10">
    <source>
        <dbReference type="ARBA" id="ARBA00022989"/>
    </source>
</evidence>
<dbReference type="InterPro" id="IPR000742">
    <property type="entry name" value="EGF"/>
</dbReference>
<keyword evidence="7 16" id="KW-0479">Metal-binding</keyword>
<dbReference type="AlphaFoldDB" id="A0AA35JRR5"/>
<dbReference type="PROSITE" id="PS50026">
    <property type="entry name" value="EGF_3"/>
    <property type="match status" value="1"/>
</dbReference>
<evidence type="ECO:0000256" key="3">
    <source>
        <dbReference type="ARBA" id="ARBA00004613"/>
    </source>
</evidence>
<dbReference type="FunFam" id="4.10.70.10:FF:000001">
    <property type="entry name" value="Disintegrin and metalloproteinase domain-containing protein 22"/>
    <property type="match status" value="1"/>
</dbReference>
<dbReference type="CDD" id="cd04269">
    <property type="entry name" value="ZnMc_adamalysin_II_like"/>
    <property type="match status" value="1"/>
</dbReference>
<dbReference type="PROSITE" id="PS50214">
    <property type="entry name" value="DISINTEGRIN_2"/>
    <property type="match status" value="1"/>
</dbReference>
<dbReference type="InterPro" id="IPR001762">
    <property type="entry name" value="Disintegrin_dom"/>
</dbReference>
<evidence type="ECO:0000256" key="5">
    <source>
        <dbReference type="ARBA" id="ARBA00022656"/>
    </source>
</evidence>
<organism evidence="22 23">
    <name type="scientific">Podarcis lilfordi</name>
    <name type="common">Lilford's wall lizard</name>
    <dbReference type="NCBI Taxonomy" id="74358"/>
    <lineage>
        <taxon>Eukaryota</taxon>
        <taxon>Metazoa</taxon>
        <taxon>Chordata</taxon>
        <taxon>Craniata</taxon>
        <taxon>Vertebrata</taxon>
        <taxon>Euteleostomi</taxon>
        <taxon>Lepidosauria</taxon>
        <taxon>Squamata</taxon>
        <taxon>Bifurcata</taxon>
        <taxon>Unidentata</taxon>
        <taxon>Episquamata</taxon>
        <taxon>Laterata</taxon>
        <taxon>Lacertibaenia</taxon>
        <taxon>Lacertidae</taxon>
        <taxon>Podarcis</taxon>
    </lineage>
</organism>
<dbReference type="GO" id="GO:0009897">
    <property type="term" value="C:external side of plasma membrane"/>
    <property type="evidence" value="ECO:0007669"/>
    <property type="project" value="TreeGrafter"/>
</dbReference>
<dbReference type="FunFam" id="3.40.390.10:FF:000002">
    <property type="entry name" value="Disintegrin and metalloproteinase domain-containing protein 22"/>
    <property type="match status" value="1"/>
</dbReference>
<evidence type="ECO:0000256" key="13">
    <source>
        <dbReference type="ARBA" id="ARBA00023240"/>
    </source>
</evidence>
<dbReference type="InterPro" id="IPR034027">
    <property type="entry name" value="Reprolysin_adamalysin"/>
</dbReference>
<name>A0AA35JRR5_9SAUR</name>
<gene>
    <name evidence="22" type="ORF">PODLI_1B000814</name>
</gene>
<dbReference type="SUPFAM" id="SSF57552">
    <property type="entry name" value="Blood coagulation inhibitor (disintegrin)"/>
    <property type="match status" value="1"/>
</dbReference>
<evidence type="ECO:0000256" key="18">
    <source>
        <dbReference type="SAM" id="SignalP"/>
    </source>
</evidence>
<evidence type="ECO:0000259" key="19">
    <source>
        <dbReference type="PROSITE" id="PS50026"/>
    </source>
</evidence>
<evidence type="ECO:0000256" key="9">
    <source>
        <dbReference type="ARBA" id="ARBA00022833"/>
    </source>
</evidence>
<comment type="caution">
    <text evidence="15">Lacks conserved residue(s) required for the propagation of feature annotation.</text>
</comment>
<evidence type="ECO:0000259" key="21">
    <source>
        <dbReference type="PROSITE" id="PS50215"/>
    </source>
</evidence>
<keyword evidence="9 16" id="KW-0862">Zinc</keyword>